<dbReference type="Gene3D" id="3.10.129.10">
    <property type="entry name" value="Hotdog Thioesterase"/>
    <property type="match status" value="1"/>
</dbReference>
<gene>
    <name evidence="1" type="ORF">SMTD_LOCUS19964</name>
</gene>
<name>A0A3P8KPV2_9TREM</name>
<dbReference type="InterPro" id="IPR029069">
    <property type="entry name" value="HotDog_dom_sf"/>
</dbReference>
<reference evidence="1 2" key="1">
    <citation type="submission" date="2018-11" db="EMBL/GenBank/DDBJ databases">
        <authorList>
            <consortium name="Pathogen Informatics"/>
        </authorList>
    </citation>
    <scope>NUCLEOTIDE SEQUENCE [LARGE SCALE GENOMIC DNA]</scope>
    <source>
        <strain>Denwood</strain>
        <strain evidence="2">Zambia</strain>
    </source>
</reference>
<evidence type="ECO:0000313" key="1">
    <source>
        <dbReference type="EMBL" id="VDP81266.1"/>
    </source>
</evidence>
<accession>A0A3P8KPV2</accession>
<dbReference type="EMBL" id="UZAL01043384">
    <property type="protein sequence ID" value="VDP81266.1"/>
    <property type="molecule type" value="Genomic_DNA"/>
</dbReference>
<keyword evidence="2" id="KW-1185">Reference proteome</keyword>
<sequence length="166" mass="19418">MSPSQLFVAVVNKFYHDAQKDSNLRKSIKFTNMIVKFLRNYASYYPSLQYPEESQIILKQLANENSTFLRNTLNNFVCERVFLPNPRTIYGGELMAQALMAASKTVPKDFRPNSLHCYFHDRCKLISNAFCKNVSWGDFKPTEKLFNNDVVDYFRYNSLDFVYQSS</sequence>
<dbReference type="Proteomes" id="UP000269396">
    <property type="component" value="Unassembled WGS sequence"/>
</dbReference>
<dbReference type="SUPFAM" id="SSF54637">
    <property type="entry name" value="Thioesterase/thiol ester dehydrase-isomerase"/>
    <property type="match status" value="1"/>
</dbReference>
<protein>
    <submittedName>
        <fullName evidence="1">Uncharacterized protein</fullName>
    </submittedName>
</protein>
<dbReference type="AlphaFoldDB" id="A0A3P8KPV2"/>
<evidence type="ECO:0000313" key="2">
    <source>
        <dbReference type="Proteomes" id="UP000269396"/>
    </source>
</evidence>
<organism evidence="1 2">
    <name type="scientific">Schistosoma mattheei</name>
    <dbReference type="NCBI Taxonomy" id="31246"/>
    <lineage>
        <taxon>Eukaryota</taxon>
        <taxon>Metazoa</taxon>
        <taxon>Spiralia</taxon>
        <taxon>Lophotrochozoa</taxon>
        <taxon>Platyhelminthes</taxon>
        <taxon>Trematoda</taxon>
        <taxon>Digenea</taxon>
        <taxon>Strigeidida</taxon>
        <taxon>Schistosomatoidea</taxon>
        <taxon>Schistosomatidae</taxon>
        <taxon>Schistosoma</taxon>
    </lineage>
</organism>
<proteinExistence type="predicted"/>